<dbReference type="Gene3D" id="3.10.490.10">
    <property type="entry name" value="Gamma-glutamyl cyclotransferase-like"/>
    <property type="match status" value="1"/>
</dbReference>
<dbReference type="InterPro" id="IPR036568">
    <property type="entry name" value="GGCT-like_sf"/>
</dbReference>
<accession>A0ABV7YSR2</accession>
<sequence length="138" mass="16255">MKDSEYLFVYGTLMSKYGKNPFRSELAEFSSYYAEAKVKGKLYMIEDYPGLIPNEVGEEYFTFGEVFIINDTLSLFKVLDVYEDYYQNFEKDSLYIRKKIEIFDLQNNPIGIAHAYFYNKPVELPNFIRNGCFLSKIS</sequence>
<comment type="caution">
    <text evidence="2">The sequence shown here is derived from an EMBL/GenBank/DDBJ whole genome shotgun (WGS) entry which is preliminary data.</text>
</comment>
<evidence type="ECO:0000259" key="1">
    <source>
        <dbReference type="Pfam" id="PF06094"/>
    </source>
</evidence>
<evidence type="ECO:0000313" key="3">
    <source>
        <dbReference type="Proteomes" id="UP001595616"/>
    </source>
</evidence>
<evidence type="ECO:0000313" key="2">
    <source>
        <dbReference type="EMBL" id="MFC3809644.1"/>
    </source>
</evidence>
<dbReference type="RefSeq" id="WP_379834972.1">
    <property type="nucleotide sequence ID" value="NZ_JBHRYQ010000001.1"/>
</dbReference>
<dbReference type="InterPro" id="IPR009288">
    <property type="entry name" value="AIG2-like_dom"/>
</dbReference>
<feature type="domain" description="Gamma-glutamylcyclotransferase AIG2-like" evidence="1">
    <location>
        <begin position="7"/>
        <end position="131"/>
    </location>
</feature>
<dbReference type="Proteomes" id="UP001595616">
    <property type="component" value="Unassembled WGS sequence"/>
</dbReference>
<dbReference type="Pfam" id="PF06094">
    <property type="entry name" value="GGACT"/>
    <property type="match status" value="1"/>
</dbReference>
<proteinExistence type="predicted"/>
<dbReference type="SUPFAM" id="SSF110857">
    <property type="entry name" value="Gamma-glutamyl cyclotransferase-like"/>
    <property type="match status" value="1"/>
</dbReference>
<organism evidence="2 3">
    <name type="scientific">Lacihabitans lacunae</name>
    <dbReference type="NCBI Taxonomy" id="1028214"/>
    <lineage>
        <taxon>Bacteria</taxon>
        <taxon>Pseudomonadati</taxon>
        <taxon>Bacteroidota</taxon>
        <taxon>Cytophagia</taxon>
        <taxon>Cytophagales</taxon>
        <taxon>Leadbetterellaceae</taxon>
        <taxon>Lacihabitans</taxon>
    </lineage>
</organism>
<dbReference type="CDD" id="cd06661">
    <property type="entry name" value="GGCT_like"/>
    <property type="match status" value="1"/>
</dbReference>
<dbReference type="InterPro" id="IPR013024">
    <property type="entry name" value="GGCT-like"/>
</dbReference>
<protein>
    <submittedName>
        <fullName evidence="2">Gamma-glutamylcyclotransferase</fullName>
    </submittedName>
</protein>
<dbReference type="EMBL" id="JBHRYQ010000001">
    <property type="protein sequence ID" value="MFC3809644.1"/>
    <property type="molecule type" value="Genomic_DNA"/>
</dbReference>
<gene>
    <name evidence="2" type="ORF">ACFOOI_03175</name>
</gene>
<reference evidence="3" key="1">
    <citation type="journal article" date="2019" name="Int. J. Syst. Evol. Microbiol.">
        <title>The Global Catalogue of Microorganisms (GCM) 10K type strain sequencing project: providing services to taxonomists for standard genome sequencing and annotation.</title>
        <authorList>
            <consortium name="The Broad Institute Genomics Platform"/>
            <consortium name="The Broad Institute Genome Sequencing Center for Infectious Disease"/>
            <person name="Wu L."/>
            <person name="Ma J."/>
        </authorList>
    </citation>
    <scope>NUCLEOTIDE SEQUENCE [LARGE SCALE GENOMIC DNA]</scope>
    <source>
        <strain evidence="3">CECT 7956</strain>
    </source>
</reference>
<keyword evidence="3" id="KW-1185">Reference proteome</keyword>
<name>A0ABV7YSR2_9BACT</name>